<sequence>MSTTTHQSPLLSHDDAGSGTPVVLIHGLTFDRRSWRPITDCLGGQVRTIAVDLPGHGDSSGPPTTLEEAATRIHSVVESLGLAHPVVVGHSFAAGIAALYAAHYPTQGLVMIDSGPEVQPFAEFVRQLAPLLRGPGFAKAWPAFEDSLGLDLIPEPVQSLVRSGHRVEEAVVLGYWEQMMSSQPADFQAWIDSVLPLIRVPVLAVWGHPVSEGDKLRFSRFHDVEFDVHPIDGHFVHLVDPVRFAQNLRRFVDRCVLTA</sequence>
<dbReference type="OrthoDB" id="7185741at2"/>
<dbReference type="Pfam" id="PF12697">
    <property type="entry name" value="Abhydrolase_6"/>
    <property type="match status" value="1"/>
</dbReference>
<gene>
    <name evidence="2" type="ORF">GA0111570_103158</name>
</gene>
<dbReference type="Proteomes" id="UP000199086">
    <property type="component" value="Unassembled WGS sequence"/>
</dbReference>
<keyword evidence="3" id="KW-1185">Reference proteome</keyword>
<evidence type="ECO:0000313" key="3">
    <source>
        <dbReference type="Proteomes" id="UP000199086"/>
    </source>
</evidence>
<organism evidence="2 3">
    <name type="scientific">Raineyella antarctica</name>
    <dbReference type="NCBI Taxonomy" id="1577474"/>
    <lineage>
        <taxon>Bacteria</taxon>
        <taxon>Bacillati</taxon>
        <taxon>Actinomycetota</taxon>
        <taxon>Actinomycetes</taxon>
        <taxon>Propionibacteriales</taxon>
        <taxon>Propionibacteriaceae</taxon>
        <taxon>Raineyella</taxon>
    </lineage>
</organism>
<dbReference type="PANTHER" id="PTHR43798">
    <property type="entry name" value="MONOACYLGLYCEROL LIPASE"/>
    <property type="match status" value="1"/>
</dbReference>
<name>A0A1G6GI91_9ACTN</name>
<dbReference type="InterPro" id="IPR000073">
    <property type="entry name" value="AB_hydrolase_1"/>
</dbReference>
<proteinExistence type="predicted"/>
<evidence type="ECO:0000259" key="1">
    <source>
        <dbReference type="Pfam" id="PF12697"/>
    </source>
</evidence>
<dbReference type="Gene3D" id="3.40.50.1820">
    <property type="entry name" value="alpha/beta hydrolase"/>
    <property type="match status" value="1"/>
</dbReference>
<evidence type="ECO:0000313" key="2">
    <source>
        <dbReference type="EMBL" id="SDB80886.1"/>
    </source>
</evidence>
<protein>
    <submittedName>
        <fullName evidence="2">Pimeloyl-ACP methyl ester carboxylesterase</fullName>
    </submittedName>
</protein>
<accession>A0A1G6GI91</accession>
<dbReference type="GO" id="GO:0003824">
    <property type="term" value="F:catalytic activity"/>
    <property type="evidence" value="ECO:0007669"/>
    <property type="project" value="UniProtKB-ARBA"/>
</dbReference>
<dbReference type="STRING" id="1577474.GA0111570_103158"/>
<dbReference type="RefSeq" id="WP_092607583.1">
    <property type="nucleotide sequence ID" value="NZ_FMYF01000003.1"/>
</dbReference>
<dbReference type="EMBL" id="FMYF01000003">
    <property type="protein sequence ID" value="SDB80886.1"/>
    <property type="molecule type" value="Genomic_DNA"/>
</dbReference>
<feature type="domain" description="AB hydrolase-1" evidence="1">
    <location>
        <begin position="22"/>
        <end position="246"/>
    </location>
</feature>
<reference evidence="2 3" key="1">
    <citation type="submission" date="2016-06" db="EMBL/GenBank/DDBJ databases">
        <authorList>
            <person name="Olsen C.W."/>
            <person name="Carey S."/>
            <person name="Hinshaw L."/>
            <person name="Karasin A.I."/>
        </authorList>
    </citation>
    <scope>NUCLEOTIDE SEQUENCE [LARGE SCALE GENOMIC DNA]</scope>
    <source>
        <strain evidence="2 3">LZ-22</strain>
    </source>
</reference>
<dbReference type="InterPro" id="IPR050266">
    <property type="entry name" value="AB_hydrolase_sf"/>
</dbReference>
<dbReference type="SUPFAM" id="SSF53474">
    <property type="entry name" value="alpha/beta-Hydrolases"/>
    <property type="match status" value="1"/>
</dbReference>
<dbReference type="InterPro" id="IPR029058">
    <property type="entry name" value="AB_hydrolase_fold"/>
</dbReference>
<dbReference type="AlphaFoldDB" id="A0A1G6GI91"/>